<accession>A0A3Q2XZN3</accession>
<dbReference type="GO" id="GO:0005886">
    <property type="term" value="C:plasma membrane"/>
    <property type="evidence" value="ECO:0007669"/>
    <property type="project" value="UniProtKB-SubCell"/>
</dbReference>
<evidence type="ECO:0000256" key="7">
    <source>
        <dbReference type="ARBA" id="ARBA00023180"/>
    </source>
</evidence>
<dbReference type="AlphaFoldDB" id="A0A3Q2XZN3"/>
<evidence type="ECO:0000256" key="4">
    <source>
        <dbReference type="ARBA" id="ARBA00022729"/>
    </source>
</evidence>
<evidence type="ECO:0000256" key="3">
    <source>
        <dbReference type="ARBA" id="ARBA00022622"/>
    </source>
</evidence>
<sequence>SASSFSLASLILLSTCSRCCFTNSSRAFQRDEYSNSKVPGWAKCGVCAQREHNCDMCPPDTRYYFAAHMMDHHGDSVSVTKRCVTAEDCLLTGCAEVCSSCCKGNICNSLVPQNKSAAVFSSATPLVNSDRGRHAVTLIDIVIILISTRLIIGCM</sequence>
<organism evidence="10 11">
    <name type="scientific">Hippocampus comes</name>
    <name type="common">Tiger tail seahorse</name>
    <dbReference type="NCBI Taxonomy" id="109280"/>
    <lineage>
        <taxon>Eukaryota</taxon>
        <taxon>Metazoa</taxon>
        <taxon>Chordata</taxon>
        <taxon>Craniata</taxon>
        <taxon>Vertebrata</taxon>
        <taxon>Euteleostomi</taxon>
        <taxon>Actinopterygii</taxon>
        <taxon>Neopterygii</taxon>
        <taxon>Teleostei</taxon>
        <taxon>Neoteleostei</taxon>
        <taxon>Acanthomorphata</taxon>
        <taxon>Syngnathiaria</taxon>
        <taxon>Syngnathiformes</taxon>
        <taxon>Syngnathoidei</taxon>
        <taxon>Syngnathidae</taxon>
        <taxon>Hippocampus</taxon>
    </lineage>
</organism>
<dbReference type="Ensembl" id="ENSHCOT00000017082.1">
    <property type="protein sequence ID" value="ENSHCOP00000010618.1"/>
    <property type="gene ID" value="ENSHCOG00000013260.1"/>
</dbReference>
<dbReference type="GeneTree" id="ENSGT00390000000220"/>
<keyword evidence="5" id="KW-0472">Membrane</keyword>
<reference evidence="10" key="2">
    <citation type="submission" date="2025-09" db="UniProtKB">
        <authorList>
            <consortium name="Ensembl"/>
        </authorList>
    </citation>
    <scope>IDENTIFICATION</scope>
</reference>
<keyword evidence="8" id="KW-0449">Lipoprotein</keyword>
<evidence type="ECO:0000256" key="5">
    <source>
        <dbReference type="ARBA" id="ARBA00023136"/>
    </source>
</evidence>
<evidence type="ECO:0000256" key="9">
    <source>
        <dbReference type="SAM" id="SignalP"/>
    </source>
</evidence>
<reference evidence="10" key="1">
    <citation type="submission" date="2025-08" db="UniProtKB">
        <authorList>
            <consortium name="Ensembl"/>
        </authorList>
    </citation>
    <scope>IDENTIFICATION</scope>
</reference>
<dbReference type="GO" id="GO:0090263">
    <property type="term" value="P:positive regulation of canonical Wnt signaling pathway"/>
    <property type="evidence" value="ECO:0007669"/>
    <property type="project" value="TreeGrafter"/>
</dbReference>
<evidence type="ECO:0000256" key="8">
    <source>
        <dbReference type="ARBA" id="ARBA00023288"/>
    </source>
</evidence>
<keyword evidence="6" id="KW-1015">Disulfide bond</keyword>
<feature type="signal peptide" evidence="9">
    <location>
        <begin position="1"/>
        <end position="22"/>
    </location>
</feature>
<dbReference type="PANTHER" id="PTHR31171">
    <property type="entry name" value="LY6/PLAUR DOMAIN-CONTAINING PROTEIN 6"/>
    <property type="match status" value="1"/>
</dbReference>
<name>A0A3Q2XZN3_HIPCM</name>
<dbReference type="STRING" id="109280.ENSHCOP00000010618"/>
<feature type="chain" id="PRO_5018632451" evidence="9">
    <location>
        <begin position="23"/>
        <end position="155"/>
    </location>
</feature>
<keyword evidence="3" id="KW-0336">GPI-anchor</keyword>
<dbReference type="GO" id="GO:0030550">
    <property type="term" value="F:acetylcholine receptor inhibitor activity"/>
    <property type="evidence" value="ECO:0007669"/>
    <property type="project" value="TreeGrafter"/>
</dbReference>
<keyword evidence="2" id="KW-1003">Cell membrane</keyword>
<dbReference type="PANTHER" id="PTHR31171:SF0">
    <property type="entry name" value="LY6_PLAUR DOMAIN-CONTAINING PROTEIN 6"/>
    <property type="match status" value="1"/>
</dbReference>
<dbReference type="GO" id="GO:0098552">
    <property type="term" value="C:side of membrane"/>
    <property type="evidence" value="ECO:0007669"/>
    <property type="project" value="UniProtKB-KW"/>
</dbReference>
<evidence type="ECO:0000313" key="11">
    <source>
        <dbReference type="Proteomes" id="UP000264820"/>
    </source>
</evidence>
<evidence type="ECO:0000256" key="2">
    <source>
        <dbReference type="ARBA" id="ARBA00022475"/>
    </source>
</evidence>
<protein>
    <submittedName>
        <fullName evidence="10">LY6/PLAUR domain containing 6</fullName>
    </submittedName>
</protein>
<dbReference type="Proteomes" id="UP000264820">
    <property type="component" value="Unplaced"/>
</dbReference>
<evidence type="ECO:0000313" key="10">
    <source>
        <dbReference type="Ensembl" id="ENSHCOP00000010618.1"/>
    </source>
</evidence>
<comment type="subcellular location">
    <subcellularLocation>
        <location evidence="1">Cell membrane</location>
        <topology evidence="1">Lipid-anchor</topology>
        <topology evidence="1">GPI-anchor</topology>
    </subcellularLocation>
</comment>
<keyword evidence="11" id="KW-1185">Reference proteome</keyword>
<dbReference type="Pfam" id="PF16975">
    <property type="entry name" value="UPAR_LY6_2"/>
    <property type="match status" value="1"/>
</dbReference>
<dbReference type="InterPro" id="IPR039457">
    <property type="entry name" value="LYPD6-like"/>
</dbReference>
<evidence type="ECO:0000256" key="6">
    <source>
        <dbReference type="ARBA" id="ARBA00023157"/>
    </source>
</evidence>
<evidence type="ECO:0000256" key="1">
    <source>
        <dbReference type="ARBA" id="ARBA00004609"/>
    </source>
</evidence>
<keyword evidence="7" id="KW-0325">Glycoprotein</keyword>
<keyword evidence="4 9" id="KW-0732">Signal</keyword>
<proteinExistence type="predicted"/>